<proteinExistence type="predicted"/>
<comment type="caution">
    <text evidence="1">The sequence shown here is derived from an EMBL/GenBank/DDBJ whole genome shotgun (WGS) entry which is preliminary data.</text>
</comment>
<dbReference type="EMBL" id="LSNE01000005">
    <property type="protein sequence ID" value="KXI28868.1"/>
    <property type="molecule type" value="Genomic_DNA"/>
</dbReference>
<dbReference type="InterPro" id="IPR045617">
    <property type="entry name" value="DUF6445"/>
</dbReference>
<dbReference type="AlphaFoldDB" id="A0A136A0V7"/>
<sequence length="238" mass="27423">MFEINPKLQQKAYRLGHEQTPLFVVDDVMLDYSDAQKEACSIAYSSDKNKIGAYYPGVRAPVGEAYGMAVLRYSLDVFYHFFQVPKALSLFPKNGSYSLITQQPQNMDLLQCIPHFDNNDTFNFAMIHYLNDGDFGGTGFYRHKPTGYENITQGRRQHYLQSAQAFIDHAGQPKQQYFTESNEHFELIHKVDYKPNRLLIYPATILHSAYIDNPKHDVNNDPKTGRLSANFFIEFKQA</sequence>
<evidence type="ECO:0008006" key="3">
    <source>
        <dbReference type="Google" id="ProtNLM"/>
    </source>
</evidence>
<name>A0A136A0V7_9ALTE</name>
<dbReference type="RefSeq" id="WP_068375699.1">
    <property type="nucleotide sequence ID" value="NZ_LSNE01000005.1"/>
</dbReference>
<dbReference type="OrthoDB" id="4048724at2"/>
<evidence type="ECO:0000313" key="1">
    <source>
        <dbReference type="EMBL" id="KXI28868.1"/>
    </source>
</evidence>
<protein>
    <recommendedName>
        <fullName evidence="3">Prolyl 4-hydroxylase alpha subunit Fe(2+) 2OG dioxygenase domain-containing protein</fullName>
    </recommendedName>
</protein>
<dbReference type="Pfam" id="PF20043">
    <property type="entry name" value="DUF6445"/>
    <property type="match status" value="1"/>
</dbReference>
<keyword evidence="2" id="KW-1185">Reference proteome</keyword>
<reference evidence="2" key="1">
    <citation type="submission" date="2016-02" db="EMBL/GenBank/DDBJ databases">
        <authorList>
            <person name="Schultz-Johansen M."/>
            <person name="Glaring M.A."/>
            <person name="Bech P.K."/>
            <person name="Stougaard P."/>
        </authorList>
    </citation>
    <scope>NUCLEOTIDE SEQUENCE [LARGE SCALE GENOMIC DNA]</scope>
    <source>
        <strain evidence="2">S66</strain>
    </source>
</reference>
<dbReference type="STRING" id="1799789.AX660_11790"/>
<gene>
    <name evidence="1" type="ORF">AX660_11790</name>
</gene>
<evidence type="ECO:0000313" key="2">
    <source>
        <dbReference type="Proteomes" id="UP000070299"/>
    </source>
</evidence>
<organism evidence="1 2">
    <name type="scientific">Paraglaciecola hydrolytica</name>
    <dbReference type="NCBI Taxonomy" id="1799789"/>
    <lineage>
        <taxon>Bacteria</taxon>
        <taxon>Pseudomonadati</taxon>
        <taxon>Pseudomonadota</taxon>
        <taxon>Gammaproteobacteria</taxon>
        <taxon>Alteromonadales</taxon>
        <taxon>Alteromonadaceae</taxon>
        <taxon>Paraglaciecola</taxon>
    </lineage>
</organism>
<dbReference type="Proteomes" id="UP000070299">
    <property type="component" value="Unassembled WGS sequence"/>
</dbReference>
<accession>A0A136A0V7</accession>